<proteinExistence type="inferred from homology"/>
<comment type="similarity">
    <text evidence="3">Belongs to the glycosyl hydrolase 5 (cellulase A) family.</text>
</comment>
<dbReference type="InterPro" id="IPR001547">
    <property type="entry name" value="Glyco_hydro_5"/>
</dbReference>
<dbReference type="GO" id="GO:0008422">
    <property type="term" value="F:beta-glucosidase activity"/>
    <property type="evidence" value="ECO:0007669"/>
    <property type="project" value="TreeGrafter"/>
</dbReference>
<dbReference type="Proteomes" id="UP000216444">
    <property type="component" value="Unassembled WGS sequence"/>
</dbReference>
<dbReference type="InterPro" id="IPR017853">
    <property type="entry name" value="GH"/>
</dbReference>
<evidence type="ECO:0000256" key="1">
    <source>
        <dbReference type="ARBA" id="ARBA00022801"/>
    </source>
</evidence>
<protein>
    <submittedName>
        <fullName evidence="5">Beta-glucosidase</fullName>
    </submittedName>
</protein>
<dbReference type="EMBL" id="MWWV01000014">
    <property type="protein sequence ID" value="OZG56682.1"/>
    <property type="molecule type" value="Genomic_DNA"/>
</dbReference>
<dbReference type="GO" id="GO:0009986">
    <property type="term" value="C:cell surface"/>
    <property type="evidence" value="ECO:0007669"/>
    <property type="project" value="TreeGrafter"/>
</dbReference>
<name>A0A261FC28_9BIFI</name>
<dbReference type="Gene3D" id="3.20.20.80">
    <property type="entry name" value="Glycosidases"/>
    <property type="match status" value="1"/>
</dbReference>
<dbReference type="PANTHER" id="PTHR31297:SF38">
    <property type="entry name" value="X8 DOMAIN-CONTAINING PROTEIN"/>
    <property type="match status" value="1"/>
</dbReference>
<organism evidence="5 6">
    <name type="scientific">Bifidobacterium tissieri</name>
    <dbReference type="NCBI Taxonomy" id="1630162"/>
    <lineage>
        <taxon>Bacteria</taxon>
        <taxon>Bacillati</taxon>
        <taxon>Actinomycetota</taxon>
        <taxon>Actinomycetes</taxon>
        <taxon>Bifidobacteriales</taxon>
        <taxon>Bifidobacteriaceae</taxon>
        <taxon>Bifidobacterium</taxon>
    </lineage>
</organism>
<sequence>MTLTTTDSTQSPASVLPYIKGVNLGNWLVLEKWMNPALFDGTTADDEYYLPTQLSSDVYEARIRTHRSEYITERDFATIRSWGLNSVRIPVPYFIFGDRPPFIGCIDELDKAFNWADKYGLTILIDLHTAPMSQNGFDNGGISGVCKWAQLPDEVEFVLTVLERLAQRYGTRESLMGIEIINEPNTTTSWSMMDVTERYPAVDAELATGTGPIAFDWLKDFYVTAYHRLRAHLPEDKAVVFHDGFDIWQWKDFMRDGNEFKNVILDTHQYLMTAEMMGCPQTAEGYDDFVRNTYAPMIEEMSAYFPVIVGEWCLFNSVGCGVDTHGGQSVLNGEEGAAVESLTPQEKRDLYQGVAASQLEAWSKGSGYYYWNYKLLTDTVNTPGWIGWDAWDLGRCVAQDWFPVDHR</sequence>
<gene>
    <name evidence="5" type="ORF">BTIS_1786</name>
</gene>
<dbReference type="GO" id="GO:0009251">
    <property type="term" value="P:glucan catabolic process"/>
    <property type="evidence" value="ECO:0007669"/>
    <property type="project" value="TreeGrafter"/>
</dbReference>
<dbReference type="Pfam" id="PF00150">
    <property type="entry name" value="Cellulase"/>
    <property type="match status" value="1"/>
</dbReference>
<evidence type="ECO:0000259" key="4">
    <source>
        <dbReference type="Pfam" id="PF00150"/>
    </source>
</evidence>
<feature type="domain" description="Glycoside hydrolase family 5" evidence="4">
    <location>
        <begin position="68"/>
        <end position="318"/>
    </location>
</feature>
<dbReference type="InterPro" id="IPR050386">
    <property type="entry name" value="Glycosyl_hydrolase_5"/>
</dbReference>
<comment type="caution">
    <text evidence="5">The sequence shown here is derived from an EMBL/GenBank/DDBJ whole genome shotgun (WGS) entry which is preliminary data.</text>
</comment>
<accession>A0A261FC28</accession>
<dbReference type="AlphaFoldDB" id="A0A261FC28"/>
<dbReference type="SUPFAM" id="SSF51445">
    <property type="entry name" value="(Trans)glycosidases"/>
    <property type="match status" value="1"/>
</dbReference>
<evidence type="ECO:0000313" key="5">
    <source>
        <dbReference type="EMBL" id="OZG56682.1"/>
    </source>
</evidence>
<evidence type="ECO:0000313" key="6">
    <source>
        <dbReference type="Proteomes" id="UP000216444"/>
    </source>
</evidence>
<reference evidence="5 6" key="1">
    <citation type="journal article" date="2017" name="BMC Genomics">
        <title>Comparative genomic and phylogenomic analyses of the Bifidobacteriaceae family.</title>
        <authorList>
            <person name="Lugli G.A."/>
            <person name="Milani C."/>
            <person name="Turroni F."/>
            <person name="Duranti S."/>
            <person name="Mancabelli L."/>
            <person name="Mangifesta M."/>
            <person name="Ferrario C."/>
            <person name="Modesto M."/>
            <person name="Mattarelli P."/>
            <person name="Jiri K."/>
            <person name="van Sinderen D."/>
            <person name="Ventura M."/>
        </authorList>
    </citation>
    <scope>NUCLEOTIDE SEQUENCE [LARGE SCALE GENOMIC DNA]</scope>
    <source>
        <strain evidence="5 6">DSM 100201</strain>
    </source>
</reference>
<evidence type="ECO:0000256" key="2">
    <source>
        <dbReference type="ARBA" id="ARBA00023295"/>
    </source>
</evidence>
<dbReference type="PANTHER" id="PTHR31297">
    <property type="entry name" value="GLUCAN ENDO-1,6-BETA-GLUCOSIDASE B"/>
    <property type="match status" value="1"/>
</dbReference>
<keyword evidence="2 3" id="KW-0326">Glycosidase</keyword>
<keyword evidence="6" id="KW-1185">Reference proteome</keyword>
<keyword evidence="1 3" id="KW-0378">Hydrolase</keyword>
<dbReference type="GO" id="GO:0005576">
    <property type="term" value="C:extracellular region"/>
    <property type="evidence" value="ECO:0007669"/>
    <property type="project" value="TreeGrafter"/>
</dbReference>
<evidence type="ECO:0000256" key="3">
    <source>
        <dbReference type="RuleBase" id="RU361153"/>
    </source>
</evidence>